<name>A0A8H4B2W3_GIGMA</name>
<comment type="caution">
    <text evidence="1">The sequence shown here is derived from an EMBL/GenBank/DDBJ whole genome shotgun (WGS) entry which is preliminary data.</text>
</comment>
<keyword evidence="2" id="KW-1185">Reference proteome</keyword>
<protein>
    <submittedName>
        <fullName evidence="1">Uncharacterized protein</fullName>
    </submittedName>
</protein>
<evidence type="ECO:0000313" key="2">
    <source>
        <dbReference type="Proteomes" id="UP000439903"/>
    </source>
</evidence>
<dbReference type="EMBL" id="WTPW01000039">
    <property type="protein sequence ID" value="KAF0555594.1"/>
    <property type="molecule type" value="Genomic_DNA"/>
</dbReference>
<gene>
    <name evidence="1" type="ORF">F8M41_016972</name>
</gene>
<proteinExistence type="predicted"/>
<dbReference type="Proteomes" id="UP000439903">
    <property type="component" value="Unassembled WGS sequence"/>
</dbReference>
<reference evidence="1 2" key="1">
    <citation type="journal article" date="2019" name="Environ. Microbiol.">
        <title>At the nexus of three kingdoms: the genome of the mycorrhizal fungus Gigaspora margarita provides insights into plant, endobacterial and fungal interactions.</title>
        <authorList>
            <person name="Venice F."/>
            <person name="Ghignone S."/>
            <person name="Salvioli di Fossalunga A."/>
            <person name="Amselem J."/>
            <person name="Novero M."/>
            <person name="Xianan X."/>
            <person name="Sedzielewska Toro K."/>
            <person name="Morin E."/>
            <person name="Lipzen A."/>
            <person name="Grigoriev I.V."/>
            <person name="Henrissat B."/>
            <person name="Martin F.M."/>
            <person name="Bonfante P."/>
        </authorList>
    </citation>
    <scope>NUCLEOTIDE SEQUENCE [LARGE SCALE GENOMIC DNA]</scope>
    <source>
        <strain evidence="1 2">BEG34</strain>
    </source>
</reference>
<accession>A0A8H4B2W3</accession>
<organism evidence="1 2">
    <name type="scientific">Gigaspora margarita</name>
    <dbReference type="NCBI Taxonomy" id="4874"/>
    <lineage>
        <taxon>Eukaryota</taxon>
        <taxon>Fungi</taxon>
        <taxon>Fungi incertae sedis</taxon>
        <taxon>Mucoromycota</taxon>
        <taxon>Glomeromycotina</taxon>
        <taxon>Glomeromycetes</taxon>
        <taxon>Diversisporales</taxon>
        <taxon>Gigasporaceae</taxon>
        <taxon>Gigaspora</taxon>
    </lineage>
</organism>
<evidence type="ECO:0000313" key="1">
    <source>
        <dbReference type="EMBL" id="KAF0555594.1"/>
    </source>
</evidence>
<dbReference type="AlphaFoldDB" id="A0A8H4B2W3"/>
<sequence>MKVNEFLRKDSKGERQNKENYYLNDLGRPDIITIQTEIELTKEVLNIGTTSKIKNLEHCCQHGIQVKKDKHDAFKVVT</sequence>